<evidence type="ECO:0000256" key="7">
    <source>
        <dbReference type="ARBA" id="ARBA00023125"/>
    </source>
</evidence>
<protein>
    <submittedName>
        <fullName evidence="12">GLI family zinc finger 2</fullName>
    </submittedName>
</protein>
<keyword evidence="3" id="KW-0479">Metal-binding</keyword>
<name>A0A3Q2FVJ9_CYPVA</name>
<evidence type="ECO:0000259" key="11">
    <source>
        <dbReference type="PROSITE" id="PS50157"/>
    </source>
</evidence>
<evidence type="ECO:0000313" key="13">
    <source>
        <dbReference type="Proteomes" id="UP000265020"/>
    </source>
</evidence>
<keyword evidence="13" id="KW-1185">Reference proteome</keyword>
<comment type="similarity">
    <text evidence="2">Belongs to the GLI C2H2-type zinc-finger protein family.</text>
</comment>
<keyword evidence="7" id="KW-0238">DNA-binding</keyword>
<dbReference type="InterPro" id="IPR036236">
    <property type="entry name" value="Znf_C2H2_sf"/>
</dbReference>
<dbReference type="GO" id="GO:0008270">
    <property type="term" value="F:zinc ion binding"/>
    <property type="evidence" value="ECO:0007669"/>
    <property type="project" value="UniProtKB-KW"/>
</dbReference>
<reference evidence="12" key="1">
    <citation type="submission" date="2025-08" db="UniProtKB">
        <authorList>
            <consortium name="Ensembl"/>
        </authorList>
    </citation>
    <scope>IDENTIFICATION</scope>
</reference>
<feature type="compositionally biased region" description="Low complexity" evidence="10">
    <location>
        <begin position="422"/>
        <end position="438"/>
    </location>
</feature>
<dbReference type="STRING" id="28743.ENSCVAP00000011490"/>
<evidence type="ECO:0000256" key="2">
    <source>
        <dbReference type="ARBA" id="ARBA00010831"/>
    </source>
</evidence>
<dbReference type="SUPFAM" id="SSF57667">
    <property type="entry name" value="beta-beta-alpha zinc fingers"/>
    <property type="match status" value="2"/>
</dbReference>
<feature type="compositionally biased region" description="Basic and acidic residues" evidence="10">
    <location>
        <begin position="356"/>
        <end position="370"/>
    </location>
</feature>
<feature type="domain" description="C2H2-type" evidence="11">
    <location>
        <begin position="331"/>
        <end position="361"/>
    </location>
</feature>
<dbReference type="AlphaFoldDB" id="A0A3Q2FVJ9"/>
<evidence type="ECO:0000256" key="5">
    <source>
        <dbReference type="ARBA" id="ARBA00022771"/>
    </source>
</evidence>
<dbReference type="PANTHER" id="PTHR45718:SF6">
    <property type="entry name" value="ZINC FINGER PROTEIN GLI2"/>
    <property type="match status" value="1"/>
</dbReference>
<feature type="compositionally biased region" description="Basic and acidic residues" evidence="10">
    <location>
        <begin position="379"/>
        <end position="396"/>
    </location>
</feature>
<evidence type="ECO:0000256" key="3">
    <source>
        <dbReference type="ARBA" id="ARBA00022723"/>
    </source>
</evidence>
<feature type="compositionally biased region" description="Polar residues" evidence="10">
    <location>
        <begin position="957"/>
        <end position="971"/>
    </location>
</feature>
<dbReference type="GO" id="GO:0000978">
    <property type="term" value="F:RNA polymerase II cis-regulatory region sequence-specific DNA binding"/>
    <property type="evidence" value="ECO:0007669"/>
    <property type="project" value="TreeGrafter"/>
</dbReference>
<dbReference type="PROSITE" id="PS50157">
    <property type="entry name" value="ZINC_FINGER_C2H2_2"/>
    <property type="match status" value="3"/>
</dbReference>
<feature type="region of interest" description="Disordered" evidence="10">
    <location>
        <begin position="722"/>
        <end position="760"/>
    </location>
</feature>
<dbReference type="Pfam" id="PF00096">
    <property type="entry name" value="zf-C2H2"/>
    <property type="match status" value="2"/>
</dbReference>
<dbReference type="GO" id="GO:0005634">
    <property type="term" value="C:nucleus"/>
    <property type="evidence" value="ECO:0007669"/>
    <property type="project" value="UniProtKB-SubCell"/>
</dbReference>
<proteinExistence type="inferred from homology"/>
<dbReference type="Proteomes" id="UP000265020">
    <property type="component" value="Unassembled WGS sequence"/>
</dbReference>
<feature type="region of interest" description="Disordered" evidence="10">
    <location>
        <begin position="344"/>
        <end position="460"/>
    </location>
</feature>
<dbReference type="GO" id="GO:0007224">
    <property type="term" value="P:smoothened signaling pathway"/>
    <property type="evidence" value="ECO:0007669"/>
    <property type="project" value="TreeGrafter"/>
</dbReference>
<dbReference type="Gene3D" id="3.30.160.60">
    <property type="entry name" value="Classic Zinc Finger"/>
    <property type="match status" value="4"/>
</dbReference>
<dbReference type="PROSITE" id="PS00028">
    <property type="entry name" value="ZINC_FINGER_C2H2_1"/>
    <property type="match status" value="2"/>
</dbReference>
<dbReference type="Ensembl" id="ENSCVAT00000029957.1">
    <property type="protein sequence ID" value="ENSCVAP00000011490.1"/>
    <property type="gene ID" value="ENSCVAG00000013874.1"/>
</dbReference>
<keyword evidence="8" id="KW-0539">Nucleus</keyword>
<dbReference type="PANTHER" id="PTHR45718">
    <property type="entry name" value="TRANSCRIPTIONAL ACTIVATOR CUBITUS INTERRUPTUS"/>
    <property type="match status" value="1"/>
</dbReference>
<dbReference type="OMA" id="YHLMSSH"/>
<sequence>MEHYLRSVHGSPTLSMISAARGLSPADLAHEHLKERGLFGLHPPPPPPPPPPGAGAAEYYHLMASHRSPYSELLMQGAGAPPGAHLSDYISPIDVSRFSSPRLTPRLSRKRALSISPLSDASIDLQTMIRTSPNSLVAYINNSRSSSAASSSYGHLSNARSSRLFFKNGFSCVFSSQNHGGDSAVSSSVDPISKRSKVKAELDGLKPGSPQSPNRYGAVHDLKEDTDRDECKQEPEAVYETNCHWEGCSKEYDSQEQLVHVGPCMEEMGERIHFEGCSKAYSRLENLKTHLRSHTGEKPYVCEHEGCNKAFSNASDRAKHQNRTHSNEKPYVCKIPGCTKRYTDPSSLRKHVKTVHGPEAHITKKQRGDPPPRPPAPRENGENEKGGQLHREDKLSENGSPRVPEDYLHVKSIKTENSMYQSSPGGQSSCSSEPSPLGTNNDSGVETAAHSGGSLGDLSTLDDLPFVDSLGFEDSSGGGAAVGLHLRKQLSTSQCLENLKKEKLKTVRDSCRWASNPTPAGHRGVTLPPIPTSVMGHFSVCPQGLLSSDKITLLANLSERRDSTSSTLSSVYTLSRRSSGISPGFSSRRSSQTSQFGANRLTNISSAGSYDPISADISRRSSQTSHLTPAQHYRLKAKYAAATGGAPPTPLPYLDQSCQDFTEHSSKNSMRSAQFNQERSIFPHEVPSHVPRRASEPVRPLDPLSQPQMQRYNSMVTLNRRVSLQPHPPPDRRRSSQQGCVQTGGSHCYPYSQRPPSISENITTETRSCRGNSSGLEGVQGAPSAQQLYRQSGMDGLNPSPGRHRHMGSSSPHSGAANPQWNRFSSGLTGAAQQYCRLEGHGNLAVVQQSQNVGPYSVTSNQQMVQTLSNRGVQLSSEAGPVLLQQSNLNEPASCRFGFSPGSYDRNGNLPFSPCGTMALHCKEEPNDVELCRFQPVQIKMESSDASAVMLDQQNCNTRSQNGFQPGIQNHLQRRPPAEPKSPNLSRPTLVPSDDSQLAKASGLPYNSDDNALFYRGQIQVLEPNGNLDCQVSLSVGSPSAAPGSADNQADRTVAVEHAQIDFDSMLDDGDHSSLMSGNLSPGLLLGFSPGSSRLTTPRNSVTLPSVPAGTGNMAIGDMSSLLTALAEENKFLNLIA</sequence>
<feature type="domain" description="C2H2-type" evidence="11">
    <location>
        <begin position="272"/>
        <end position="299"/>
    </location>
</feature>
<keyword evidence="5 9" id="KW-0863">Zinc-finger</keyword>
<evidence type="ECO:0000256" key="8">
    <source>
        <dbReference type="ARBA" id="ARBA00023242"/>
    </source>
</evidence>
<keyword evidence="6" id="KW-0862">Zinc</keyword>
<keyword evidence="4" id="KW-0677">Repeat</keyword>
<comment type="subcellular location">
    <subcellularLocation>
        <location evidence="1">Nucleus</location>
    </subcellularLocation>
</comment>
<accession>A0A3Q2FVJ9</accession>
<feature type="domain" description="C2H2-type" evidence="11">
    <location>
        <begin position="300"/>
        <end position="330"/>
    </location>
</feature>
<feature type="compositionally biased region" description="Low complexity" evidence="10">
    <location>
        <begin position="566"/>
        <end position="596"/>
    </location>
</feature>
<dbReference type="InterPro" id="IPR013087">
    <property type="entry name" value="Znf_C2H2_type"/>
</dbReference>
<feature type="compositionally biased region" description="Polar residues" evidence="10">
    <location>
        <begin position="808"/>
        <end position="824"/>
    </location>
</feature>
<evidence type="ECO:0000256" key="1">
    <source>
        <dbReference type="ARBA" id="ARBA00004123"/>
    </source>
</evidence>
<organism evidence="12 13">
    <name type="scientific">Cyprinodon variegatus</name>
    <name type="common">Sheepshead minnow</name>
    <dbReference type="NCBI Taxonomy" id="28743"/>
    <lineage>
        <taxon>Eukaryota</taxon>
        <taxon>Metazoa</taxon>
        <taxon>Chordata</taxon>
        <taxon>Craniata</taxon>
        <taxon>Vertebrata</taxon>
        <taxon>Euteleostomi</taxon>
        <taxon>Actinopterygii</taxon>
        <taxon>Neopterygii</taxon>
        <taxon>Teleostei</taxon>
        <taxon>Neoteleostei</taxon>
        <taxon>Acanthomorphata</taxon>
        <taxon>Ovalentaria</taxon>
        <taxon>Atherinomorphae</taxon>
        <taxon>Cyprinodontiformes</taxon>
        <taxon>Cyprinodontidae</taxon>
        <taxon>Cyprinodon</taxon>
    </lineage>
</organism>
<feature type="region of interest" description="Disordered" evidence="10">
    <location>
        <begin position="957"/>
        <end position="1003"/>
    </location>
</feature>
<evidence type="ECO:0000256" key="10">
    <source>
        <dbReference type="SAM" id="MobiDB-lite"/>
    </source>
</evidence>
<feature type="region of interest" description="Disordered" evidence="10">
    <location>
        <begin position="791"/>
        <end position="824"/>
    </location>
</feature>
<dbReference type="SMART" id="SM00355">
    <property type="entry name" value="ZnF_C2H2"/>
    <property type="match status" value="3"/>
</dbReference>
<evidence type="ECO:0000313" key="12">
    <source>
        <dbReference type="Ensembl" id="ENSCVAP00000011490.1"/>
    </source>
</evidence>
<feature type="region of interest" description="Disordered" evidence="10">
    <location>
        <begin position="566"/>
        <end position="610"/>
    </location>
</feature>
<dbReference type="FunFam" id="3.30.160.60:FF:000019">
    <property type="entry name" value="GLI family zinc finger 3"/>
    <property type="match status" value="1"/>
</dbReference>
<evidence type="ECO:0000256" key="4">
    <source>
        <dbReference type="ARBA" id="ARBA00022737"/>
    </source>
</evidence>
<evidence type="ECO:0000256" key="9">
    <source>
        <dbReference type="PROSITE-ProRule" id="PRU00042"/>
    </source>
</evidence>
<reference evidence="12" key="2">
    <citation type="submission" date="2025-09" db="UniProtKB">
        <authorList>
            <consortium name="Ensembl"/>
        </authorList>
    </citation>
    <scope>IDENTIFICATION</scope>
</reference>
<evidence type="ECO:0000256" key="6">
    <source>
        <dbReference type="ARBA" id="ARBA00022833"/>
    </source>
</evidence>
<dbReference type="GO" id="GO:0000981">
    <property type="term" value="F:DNA-binding transcription factor activity, RNA polymerase II-specific"/>
    <property type="evidence" value="ECO:0007669"/>
    <property type="project" value="TreeGrafter"/>
</dbReference>
<dbReference type="GeneTree" id="ENSGT00940000159213"/>
<feature type="region of interest" description="Disordered" evidence="10">
    <location>
        <begin position="686"/>
        <end position="707"/>
    </location>
</feature>
<dbReference type="FunFam" id="3.30.160.60:FF:000036">
    <property type="entry name" value="GLI family zinc finger 3"/>
    <property type="match status" value="1"/>
</dbReference>
<dbReference type="InterPro" id="IPR043359">
    <property type="entry name" value="GLI-like"/>
</dbReference>
<feature type="compositionally biased region" description="Polar residues" evidence="10">
    <location>
        <begin position="736"/>
        <end position="745"/>
    </location>
</feature>